<accession>A0A7D4BGV6</accession>
<sequence>MEKNGIDQHKDGYLQYVQQEAKEIGKVFILDTGEGNDLEDPVTGWYVEDLSGWLIDSRLKEQFLIDLEESKHWDTFDGYYVFVEWKLKDNNEIEIKFVKYPLYE</sequence>
<dbReference type="AlphaFoldDB" id="A0A7D4BGV6"/>
<reference evidence="1 2" key="1">
    <citation type="submission" date="2020-01" db="EMBL/GenBank/DDBJ databases">
        <authorList>
            <person name="Gulvik C.A."/>
            <person name="Batra D.G."/>
        </authorList>
    </citation>
    <scope>NUCLEOTIDE SEQUENCE [LARGE SCALE GENOMIC DNA]</scope>
    <source>
        <strain evidence="1 2">W9323</strain>
    </source>
</reference>
<keyword evidence="2" id="KW-1185">Reference proteome</keyword>
<dbReference type="KEGG" id="kpul:GXN76_05005"/>
<organism evidence="1 2">
    <name type="scientific">Kroppenstedtia pulmonis</name>
    <dbReference type="NCBI Taxonomy" id="1380685"/>
    <lineage>
        <taxon>Bacteria</taxon>
        <taxon>Bacillati</taxon>
        <taxon>Bacillota</taxon>
        <taxon>Bacilli</taxon>
        <taxon>Bacillales</taxon>
        <taxon>Thermoactinomycetaceae</taxon>
        <taxon>Kroppenstedtia</taxon>
    </lineage>
</organism>
<evidence type="ECO:0000313" key="2">
    <source>
        <dbReference type="Proteomes" id="UP000503088"/>
    </source>
</evidence>
<dbReference type="EMBL" id="CP048104">
    <property type="protein sequence ID" value="QKG83895.1"/>
    <property type="molecule type" value="Genomic_DNA"/>
</dbReference>
<dbReference type="Proteomes" id="UP000503088">
    <property type="component" value="Chromosome"/>
</dbReference>
<gene>
    <name evidence="1" type="ORF">GXN76_05005</name>
</gene>
<protein>
    <submittedName>
        <fullName evidence="1">Uncharacterized protein</fullName>
    </submittedName>
</protein>
<dbReference type="RefSeq" id="WP_173221071.1">
    <property type="nucleotide sequence ID" value="NZ_CP048104.1"/>
</dbReference>
<name>A0A7D4BGV6_9BACL</name>
<proteinExistence type="predicted"/>
<evidence type="ECO:0000313" key="1">
    <source>
        <dbReference type="EMBL" id="QKG83895.1"/>
    </source>
</evidence>